<feature type="region of interest" description="Disordered" evidence="1">
    <location>
        <begin position="1"/>
        <end position="29"/>
    </location>
</feature>
<comment type="caution">
    <text evidence="2">The sequence shown here is derived from an EMBL/GenBank/DDBJ whole genome shotgun (WGS) entry which is preliminary data.</text>
</comment>
<evidence type="ECO:0000313" key="3">
    <source>
        <dbReference type="Proteomes" id="UP000275267"/>
    </source>
</evidence>
<evidence type="ECO:0000256" key="1">
    <source>
        <dbReference type="SAM" id="MobiDB-lite"/>
    </source>
</evidence>
<evidence type="ECO:0000313" key="2">
    <source>
        <dbReference type="EMBL" id="RLM99652.1"/>
    </source>
</evidence>
<dbReference type="OrthoDB" id="711960at2759"/>
<gene>
    <name evidence="2" type="ORF">C2845_PM06G23860</name>
</gene>
<feature type="compositionally biased region" description="Acidic residues" evidence="1">
    <location>
        <begin position="1"/>
        <end position="14"/>
    </location>
</feature>
<dbReference type="EMBL" id="PQIB02000009">
    <property type="protein sequence ID" value="RLM99652.1"/>
    <property type="molecule type" value="Genomic_DNA"/>
</dbReference>
<accession>A0A3L6RAH1</accession>
<dbReference type="AlphaFoldDB" id="A0A3L6RAH1"/>
<reference evidence="3" key="1">
    <citation type="journal article" date="2019" name="Nat. Commun.">
        <title>The genome of broomcorn millet.</title>
        <authorList>
            <person name="Zou C."/>
            <person name="Miki D."/>
            <person name="Li D."/>
            <person name="Tang Q."/>
            <person name="Xiao L."/>
            <person name="Rajput S."/>
            <person name="Deng P."/>
            <person name="Jia W."/>
            <person name="Huang R."/>
            <person name="Zhang M."/>
            <person name="Sun Y."/>
            <person name="Hu J."/>
            <person name="Fu X."/>
            <person name="Schnable P.S."/>
            <person name="Li F."/>
            <person name="Zhang H."/>
            <person name="Feng B."/>
            <person name="Zhu X."/>
            <person name="Liu R."/>
            <person name="Schnable J.C."/>
            <person name="Zhu J.-K."/>
            <person name="Zhang H."/>
        </authorList>
    </citation>
    <scope>NUCLEOTIDE SEQUENCE [LARGE SCALE GENOMIC DNA]</scope>
</reference>
<sequence length="76" mass="8892">MEDDMDDEDEEEDNNMATQAPVPKEWNRPDVSSMEAMDMHESRYQYGCSMIEQDPLDCFYRAESQLHATELRSKAP</sequence>
<organism evidence="2 3">
    <name type="scientific">Panicum miliaceum</name>
    <name type="common">Proso millet</name>
    <name type="synonym">Broomcorn millet</name>
    <dbReference type="NCBI Taxonomy" id="4540"/>
    <lineage>
        <taxon>Eukaryota</taxon>
        <taxon>Viridiplantae</taxon>
        <taxon>Streptophyta</taxon>
        <taxon>Embryophyta</taxon>
        <taxon>Tracheophyta</taxon>
        <taxon>Spermatophyta</taxon>
        <taxon>Magnoliopsida</taxon>
        <taxon>Liliopsida</taxon>
        <taxon>Poales</taxon>
        <taxon>Poaceae</taxon>
        <taxon>PACMAD clade</taxon>
        <taxon>Panicoideae</taxon>
        <taxon>Panicodae</taxon>
        <taxon>Paniceae</taxon>
        <taxon>Panicinae</taxon>
        <taxon>Panicum</taxon>
        <taxon>Panicum sect. Panicum</taxon>
    </lineage>
</organism>
<name>A0A3L6RAH1_PANMI</name>
<protein>
    <submittedName>
        <fullName evidence="2">Uncharacterized protein</fullName>
    </submittedName>
</protein>
<keyword evidence="3" id="KW-1185">Reference proteome</keyword>
<dbReference type="Proteomes" id="UP000275267">
    <property type="component" value="Unassembled WGS sequence"/>
</dbReference>
<proteinExistence type="predicted"/>